<accession>A0A4Y2M8X4</accession>
<dbReference type="AlphaFoldDB" id="A0A4Y2M8X4"/>
<sequence>AGPCGVLAAVQASVIYELLYGPSHIRADSGM</sequence>
<dbReference type="Proteomes" id="UP000499080">
    <property type="component" value="Unassembled WGS sequence"/>
</dbReference>
<evidence type="ECO:0008006" key="3">
    <source>
        <dbReference type="Google" id="ProtNLM"/>
    </source>
</evidence>
<reference evidence="1 2" key="1">
    <citation type="journal article" date="2019" name="Sci. Rep.">
        <title>Orb-weaving spider Araneus ventricosus genome elucidates the spidroin gene catalogue.</title>
        <authorList>
            <person name="Kono N."/>
            <person name="Nakamura H."/>
            <person name="Ohtoshi R."/>
            <person name="Moran D.A.P."/>
            <person name="Shinohara A."/>
            <person name="Yoshida Y."/>
            <person name="Fujiwara M."/>
            <person name="Mori M."/>
            <person name="Tomita M."/>
            <person name="Arakawa K."/>
        </authorList>
    </citation>
    <scope>NUCLEOTIDE SEQUENCE [LARGE SCALE GENOMIC DNA]</scope>
</reference>
<evidence type="ECO:0000313" key="1">
    <source>
        <dbReference type="EMBL" id="GBN22830.1"/>
    </source>
</evidence>
<organism evidence="1 2">
    <name type="scientific">Araneus ventricosus</name>
    <name type="common">Orbweaver spider</name>
    <name type="synonym">Epeira ventricosa</name>
    <dbReference type="NCBI Taxonomy" id="182803"/>
    <lineage>
        <taxon>Eukaryota</taxon>
        <taxon>Metazoa</taxon>
        <taxon>Ecdysozoa</taxon>
        <taxon>Arthropoda</taxon>
        <taxon>Chelicerata</taxon>
        <taxon>Arachnida</taxon>
        <taxon>Araneae</taxon>
        <taxon>Araneomorphae</taxon>
        <taxon>Entelegynae</taxon>
        <taxon>Araneoidea</taxon>
        <taxon>Araneidae</taxon>
        <taxon>Araneus</taxon>
    </lineage>
</organism>
<keyword evidence="2" id="KW-1185">Reference proteome</keyword>
<name>A0A4Y2M8X4_ARAVE</name>
<proteinExistence type="predicted"/>
<protein>
    <recommendedName>
        <fullName evidence="3">Ubiquitin carboxyl-terminal hydrolase MINDY</fullName>
    </recommendedName>
</protein>
<dbReference type="EMBL" id="BGPR01280654">
    <property type="protein sequence ID" value="GBN22830.1"/>
    <property type="molecule type" value="Genomic_DNA"/>
</dbReference>
<feature type="non-terminal residue" evidence="1">
    <location>
        <position position="1"/>
    </location>
</feature>
<dbReference type="OrthoDB" id="6431771at2759"/>
<comment type="caution">
    <text evidence="1">The sequence shown here is derived from an EMBL/GenBank/DDBJ whole genome shotgun (WGS) entry which is preliminary data.</text>
</comment>
<gene>
    <name evidence="1" type="ORF">AVEN_27893_1</name>
</gene>
<evidence type="ECO:0000313" key="2">
    <source>
        <dbReference type="Proteomes" id="UP000499080"/>
    </source>
</evidence>